<dbReference type="InterPro" id="IPR020846">
    <property type="entry name" value="MFS_dom"/>
</dbReference>
<dbReference type="EMBL" id="JACHGB010000005">
    <property type="protein sequence ID" value="MBB5272554.1"/>
    <property type="molecule type" value="Genomic_DNA"/>
</dbReference>
<comment type="caution">
    <text evidence="6">The sequence shown here is derived from an EMBL/GenBank/DDBJ whole genome shotgun (WGS) entry which is preliminary data.</text>
</comment>
<feature type="transmembrane region" description="Helical" evidence="4">
    <location>
        <begin position="350"/>
        <end position="372"/>
    </location>
</feature>
<keyword evidence="1 4" id="KW-0812">Transmembrane</keyword>
<evidence type="ECO:0000256" key="2">
    <source>
        <dbReference type="ARBA" id="ARBA00022989"/>
    </source>
</evidence>
<proteinExistence type="predicted"/>
<keyword evidence="2 4" id="KW-1133">Transmembrane helix</keyword>
<sequence length="412" mass="41089">MGRVFHGWKVVAACFCIAVISWSLGLYGASVYLQSVTAAHGWPIAGVSSAITLFFLVSAVLQRSVGRAFDRFGPRPVMTAGAVSMGAGAALIGQVSAPWQLYPCFVLVGIGWATLSMTGLAATIAPWFERHQGRSMALATMGASVSGIAGVPLLLFTLAALGLAQGLALVGLAAVLVLLPLIWGVLRHRGPAALGLARDGDAAPAPGAAAGPAAAPLAASVARPGWLLWTAAAGFALGLNVQIGFVTHHVALGAESLGLAGAGLLVSATGAAAFAGRMLLARIVDRVDVRRLAAGLLLAQALSLFAIAALPGTAVLVGASLVYGFCMGQVTTLAPIVVRREFGAAAFGTTYGAAATAIQLTSAFGPALLGWLRDGFGGYGPGLVVAGGIAVGAAGALMVGRGLARGRVAAPA</sequence>
<feature type="transmembrane region" description="Helical" evidence="4">
    <location>
        <begin position="137"/>
        <end position="161"/>
    </location>
</feature>
<gene>
    <name evidence="6" type="ORF">HNQ70_002577</name>
</gene>
<feature type="transmembrane region" description="Helical" evidence="4">
    <location>
        <begin position="167"/>
        <end position="186"/>
    </location>
</feature>
<dbReference type="GO" id="GO:0022857">
    <property type="term" value="F:transmembrane transporter activity"/>
    <property type="evidence" value="ECO:0007669"/>
    <property type="project" value="InterPro"/>
</dbReference>
<keyword evidence="7" id="KW-1185">Reference proteome</keyword>
<dbReference type="Proteomes" id="UP000532440">
    <property type="component" value="Unassembled WGS sequence"/>
</dbReference>
<dbReference type="PROSITE" id="PS50850">
    <property type="entry name" value="MFS"/>
    <property type="match status" value="1"/>
</dbReference>
<evidence type="ECO:0000256" key="3">
    <source>
        <dbReference type="ARBA" id="ARBA00023136"/>
    </source>
</evidence>
<feature type="transmembrane region" description="Helical" evidence="4">
    <location>
        <begin position="226"/>
        <end position="245"/>
    </location>
</feature>
<feature type="transmembrane region" description="Helical" evidence="4">
    <location>
        <begin position="257"/>
        <end position="280"/>
    </location>
</feature>
<dbReference type="InterPro" id="IPR011701">
    <property type="entry name" value="MFS"/>
</dbReference>
<accession>A0A7W8HI83</accession>
<dbReference type="PANTHER" id="PTHR11360:SF290">
    <property type="entry name" value="MONOCARBOXYLATE MFS PERMEASE"/>
    <property type="match status" value="1"/>
</dbReference>
<protein>
    <submittedName>
        <fullName evidence="6">MFS family permease</fullName>
    </submittedName>
</protein>
<dbReference type="AlphaFoldDB" id="A0A7W8HI83"/>
<name>A0A7W8HI83_9BURK</name>
<evidence type="ECO:0000313" key="7">
    <source>
        <dbReference type="Proteomes" id="UP000532440"/>
    </source>
</evidence>
<feature type="transmembrane region" description="Helical" evidence="4">
    <location>
        <begin position="316"/>
        <end position="338"/>
    </location>
</feature>
<evidence type="ECO:0000256" key="1">
    <source>
        <dbReference type="ARBA" id="ARBA00022692"/>
    </source>
</evidence>
<dbReference type="PANTHER" id="PTHR11360">
    <property type="entry name" value="MONOCARBOXYLATE TRANSPORTER"/>
    <property type="match status" value="1"/>
</dbReference>
<feature type="transmembrane region" description="Helical" evidence="4">
    <location>
        <begin position="99"/>
        <end position="125"/>
    </location>
</feature>
<feature type="domain" description="Major facilitator superfamily (MFS) profile" evidence="5">
    <location>
        <begin position="1"/>
        <end position="404"/>
    </location>
</feature>
<reference evidence="6 7" key="1">
    <citation type="submission" date="2020-08" db="EMBL/GenBank/DDBJ databases">
        <title>Genomic Encyclopedia of Type Strains, Phase IV (KMG-IV): sequencing the most valuable type-strain genomes for metagenomic binning, comparative biology and taxonomic classification.</title>
        <authorList>
            <person name="Goeker M."/>
        </authorList>
    </citation>
    <scope>NUCLEOTIDE SEQUENCE [LARGE SCALE GENOMIC DNA]</scope>
    <source>
        <strain evidence="6 7">DSM 29781</strain>
    </source>
</reference>
<feature type="transmembrane region" description="Helical" evidence="4">
    <location>
        <begin position="7"/>
        <end position="29"/>
    </location>
</feature>
<organism evidence="6 7">
    <name type="scientific">Quisquiliibacterium transsilvanicum</name>
    <dbReference type="NCBI Taxonomy" id="1549638"/>
    <lineage>
        <taxon>Bacteria</taxon>
        <taxon>Pseudomonadati</taxon>
        <taxon>Pseudomonadota</taxon>
        <taxon>Betaproteobacteria</taxon>
        <taxon>Burkholderiales</taxon>
        <taxon>Burkholderiaceae</taxon>
        <taxon>Quisquiliibacterium</taxon>
    </lineage>
</organism>
<dbReference type="RefSeq" id="WP_183968187.1">
    <property type="nucleotide sequence ID" value="NZ_JACHGB010000005.1"/>
</dbReference>
<dbReference type="Pfam" id="PF07690">
    <property type="entry name" value="MFS_1"/>
    <property type="match status" value="1"/>
</dbReference>
<evidence type="ECO:0000259" key="5">
    <source>
        <dbReference type="PROSITE" id="PS50850"/>
    </source>
</evidence>
<evidence type="ECO:0000256" key="4">
    <source>
        <dbReference type="SAM" id="Phobius"/>
    </source>
</evidence>
<dbReference type="InterPro" id="IPR050327">
    <property type="entry name" value="Proton-linked_MCT"/>
</dbReference>
<dbReference type="Gene3D" id="1.20.1250.20">
    <property type="entry name" value="MFS general substrate transporter like domains"/>
    <property type="match status" value="1"/>
</dbReference>
<evidence type="ECO:0000313" key="6">
    <source>
        <dbReference type="EMBL" id="MBB5272554.1"/>
    </source>
</evidence>
<feature type="transmembrane region" description="Helical" evidence="4">
    <location>
        <begin position="41"/>
        <end position="61"/>
    </location>
</feature>
<dbReference type="SUPFAM" id="SSF103473">
    <property type="entry name" value="MFS general substrate transporter"/>
    <property type="match status" value="1"/>
</dbReference>
<feature type="transmembrane region" description="Helical" evidence="4">
    <location>
        <begin position="73"/>
        <end position="93"/>
    </location>
</feature>
<dbReference type="InterPro" id="IPR036259">
    <property type="entry name" value="MFS_trans_sf"/>
</dbReference>
<feature type="transmembrane region" description="Helical" evidence="4">
    <location>
        <begin position="378"/>
        <end position="399"/>
    </location>
</feature>
<feature type="transmembrane region" description="Helical" evidence="4">
    <location>
        <begin position="292"/>
        <end position="310"/>
    </location>
</feature>
<keyword evidence="3 4" id="KW-0472">Membrane</keyword>